<keyword evidence="3" id="KW-1185">Reference proteome</keyword>
<proteinExistence type="predicted"/>
<name>A0AAV4QZK7_CAEEX</name>
<comment type="caution">
    <text evidence="2">The sequence shown here is derived from an EMBL/GenBank/DDBJ whole genome shotgun (WGS) entry which is preliminary data.</text>
</comment>
<evidence type="ECO:0000256" key="1">
    <source>
        <dbReference type="SAM" id="MobiDB-lite"/>
    </source>
</evidence>
<evidence type="ECO:0000313" key="2">
    <source>
        <dbReference type="EMBL" id="GIY14910.1"/>
    </source>
</evidence>
<dbReference type="AlphaFoldDB" id="A0AAV4QZK7"/>
<reference evidence="2 3" key="1">
    <citation type="submission" date="2021-06" db="EMBL/GenBank/DDBJ databases">
        <title>Caerostris extrusa draft genome.</title>
        <authorList>
            <person name="Kono N."/>
            <person name="Arakawa K."/>
        </authorList>
    </citation>
    <scope>NUCLEOTIDE SEQUENCE [LARGE SCALE GENOMIC DNA]</scope>
</reference>
<accession>A0AAV4QZK7</accession>
<gene>
    <name evidence="2" type="ORF">CEXT_568721</name>
</gene>
<evidence type="ECO:0000313" key="3">
    <source>
        <dbReference type="Proteomes" id="UP001054945"/>
    </source>
</evidence>
<dbReference type="EMBL" id="BPLR01007166">
    <property type="protein sequence ID" value="GIY14910.1"/>
    <property type="molecule type" value="Genomic_DNA"/>
</dbReference>
<feature type="compositionally biased region" description="Basic and acidic residues" evidence="1">
    <location>
        <begin position="69"/>
        <end position="80"/>
    </location>
</feature>
<organism evidence="2 3">
    <name type="scientific">Caerostris extrusa</name>
    <name type="common">Bark spider</name>
    <name type="synonym">Caerostris bankana</name>
    <dbReference type="NCBI Taxonomy" id="172846"/>
    <lineage>
        <taxon>Eukaryota</taxon>
        <taxon>Metazoa</taxon>
        <taxon>Ecdysozoa</taxon>
        <taxon>Arthropoda</taxon>
        <taxon>Chelicerata</taxon>
        <taxon>Arachnida</taxon>
        <taxon>Araneae</taxon>
        <taxon>Araneomorphae</taxon>
        <taxon>Entelegynae</taxon>
        <taxon>Araneoidea</taxon>
        <taxon>Araneidae</taxon>
        <taxon>Caerostris</taxon>
    </lineage>
</organism>
<sequence>MGRHPYLPAKEQEEILQEFRLFPLLPLPEIDTFNTWVAREKRKQTNYCCLSSLVTELKITSNGKRKPTERKETEMSRPLG</sequence>
<feature type="region of interest" description="Disordered" evidence="1">
    <location>
        <begin position="61"/>
        <end position="80"/>
    </location>
</feature>
<protein>
    <submittedName>
        <fullName evidence="2">Uncharacterized protein</fullName>
    </submittedName>
</protein>
<dbReference type="Proteomes" id="UP001054945">
    <property type="component" value="Unassembled WGS sequence"/>
</dbReference>